<organism evidence="2 3">
    <name type="scientific">Marchantia polymorpha subsp. ruderalis</name>
    <dbReference type="NCBI Taxonomy" id="1480154"/>
    <lineage>
        <taxon>Eukaryota</taxon>
        <taxon>Viridiplantae</taxon>
        <taxon>Streptophyta</taxon>
        <taxon>Embryophyta</taxon>
        <taxon>Marchantiophyta</taxon>
        <taxon>Marchantiopsida</taxon>
        <taxon>Marchantiidae</taxon>
        <taxon>Marchantiales</taxon>
        <taxon>Marchantiaceae</taxon>
        <taxon>Marchantia</taxon>
    </lineage>
</organism>
<comment type="caution">
    <text evidence="2">The sequence shown here is derived from an EMBL/GenBank/DDBJ whole genome shotgun (WGS) entry which is preliminary data.</text>
</comment>
<feature type="transmembrane region" description="Helical" evidence="1">
    <location>
        <begin position="123"/>
        <end position="146"/>
    </location>
</feature>
<keyword evidence="1" id="KW-0472">Membrane</keyword>
<feature type="transmembrane region" description="Helical" evidence="1">
    <location>
        <begin position="215"/>
        <end position="241"/>
    </location>
</feature>
<evidence type="ECO:0000313" key="3">
    <source>
        <dbReference type="Proteomes" id="UP000077202"/>
    </source>
</evidence>
<gene>
    <name evidence="2" type="ORF">AXG93_4139s1140</name>
</gene>
<dbReference type="EMBL" id="LVLJ01003038">
    <property type="protein sequence ID" value="OAE22871.1"/>
    <property type="molecule type" value="Genomic_DNA"/>
</dbReference>
<reference evidence="2" key="1">
    <citation type="submission" date="2016-03" db="EMBL/GenBank/DDBJ databases">
        <title>Mechanisms controlling the formation of the plant cell surface in tip-growing cells are functionally conserved among land plants.</title>
        <authorList>
            <person name="Honkanen S."/>
            <person name="Jones V.A."/>
            <person name="Morieri G."/>
            <person name="Champion C."/>
            <person name="Hetherington A.J."/>
            <person name="Kelly S."/>
            <person name="Saint-Marcoux D."/>
            <person name="Proust H."/>
            <person name="Prescott H."/>
            <person name="Dolan L."/>
        </authorList>
    </citation>
    <scope>NUCLEOTIDE SEQUENCE [LARGE SCALE GENOMIC DNA]</scope>
    <source>
        <tissue evidence="2">Whole gametophyte</tissue>
    </source>
</reference>
<dbReference type="Proteomes" id="UP000077202">
    <property type="component" value="Unassembled WGS sequence"/>
</dbReference>
<evidence type="ECO:0000313" key="2">
    <source>
        <dbReference type="EMBL" id="OAE22871.1"/>
    </source>
</evidence>
<dbReference type="PANTHER" id="PTHR33133:SF1">
    <property type="entry name" value="EXPRESSED PROTEIN-RELATED"/>
    <property type="match status" value="1"/>
</dbReference>
<dbReference type="AlphaFoldDB" id="A0A176VRC3"/>
<proteinExistence type="predicted"/>
<feature type="transmembrane region" description="Helical" evidence="1">
    <location>
        <begin position="90"/>
        <end position="111"/>
    </location>
</feature>
<dbReference type="PANTHER" id="PTHR33133">
    <property type="entry name" value="OS08G0107100 PROTEIN-RELATED"/>
    <property type="match status" value="1"/>
</dbReference>
<feature type="transmembrane region" description="Helical" evidence="1">
    <location>
        <begin position="181"/>
        <end position="203"/>
    </location>
</feature>
<keyword evidence="1" id="KW-0812">Transmembrane</keyword>
<keyword evidence="1" id="KW-1133">Transmembrane helix</keyword>
<name>A0A176VRC3_MARPO</name>
<protein>
    <submittedName>
        <fullName evidence="2">Uncharacterized protein</fullName>
    </submittedName>
</protein>
<sequence length="273" mass="30433">MEDEREAKGAGQKLQKDIADFGSIDIIRASMKIFVNHHKELVSLWSQSLLILSSIVYSCSFVSLVGRIYSGEGVTRAAPFRFLEHLRTEFWTSSIVYGGFAGLTSPITLLADLSFNHEWSWSWVVDAVALISVVSSTFALLALVMMAQLATVISEMASCCMEEVSGRAALMKAKAVVKGKWRVGLGVSVIYCGGMLLMGWNLFHPGFAAGFGTRLLFSSFQILLISIWRQLALLCWSVFYVSCRAFHHDYLDYEYALHPDKERIESGSNDFLL</sequence>
<feature type="transmembrane region" description="Helical" evidence="1">
    <location>
        <begin position="49"/>
        <end position="69"/>
    </location>
</feature>
<accession>A0A176VRC3</accession>
<keyword evidence="3" id="KW-1185">Reference proteome</keyword>
<evidence type="ECO:0000256" key="1">
    <source>
        <dbReference type="SAM" id="Phobius"/>
    </source>
</evidence>